<evidence type="ECO:0000256" key="1">
    <source>
        <dbReference type="SAM" id="MobiDB-lite"/>
    </source>
</evidence>
<dbReference type="EnsemblMetazoa" id="AMAM009995-RA">
    <property type="protein sequence ID" value="AMAM009995-PA"/>
    <property type="gene ID" value="AMAM009995"/>
</dbReference>
<feature type="region of interest" description="Disordered" evidence="1">
    <location>
        <begin position="1"/>
        <end position="55"/>
    </location>
</feature>
<reference evidence="2" key="2">
    <citation type="submission" date="2020-05" db="UniProtKB">
        <authorList>
            <consortium name="EnsemblMetazoa"/>
        </authorList>
    </citation>
    <scope>IDENTIFICATION</scope>
    <source>
        <strain evidence="2">maculatus3</strain>
    </source>
</reference>
<feature type="compositionally biased region" description="Basic and acidic residues" evidence="1">
    <location>
        <begin position="1"/>
        <end position="10"/>
    </location>
</feature>
<dbReference type="VEuPathDB" id="VectorBase:AMAM009995"/>
<sequence length="136" mass="14700">MRESRNRRDSATASTPSTPVAAGVAAAAATPSGTPVTPISPCGSVSSTPAKRRDIRPAQVRYRAEPCWVQNVLFSGTVVLKERLLIPMSRLILDYIKQEATPNPEAAMSPRFKRKTTQDPAHGSFFLRVGAIGMLH</sequence>
<organism evidence="2 3">
    <name type="scientific">Anopheles maculatus</name>
    <dbReference type="NCBI Taxonomy" id="74869"/>
    <lineage>
        <taxon>Eukaryota</taxon>
        <taxon>Metazoa</taxon>
        <taxon>Ecdysozoa</taxon>
        <taxon>Arthropoda</taxon>
        <taxon>Hexapoda</taxon>
        <taxon>Insecta</taxon>
        <taxon>Pterygota</taxon>
        <taxon>Neoptera</taxon>
        <taxon>Endopterygota</taxon>
        <taxon>Diptera</taxon>
        <taxon>Nematocera</taxon>
        <taxon>Culicoidea</taxon>
        <taxon>Culicidae</taxon>
        <taxon>Anophelinae</taxon>
        <taxon>Anopheles</taxon>
        <taxon>Anopheles maculatus group</taxon>
    </lineage>
</organism>
<name>A0A182SMZ9_9DIPT</name>
<accession>A0A182SMZ9</accession>
<keyword evidence="3" id="KW-1185">Reference proteome</keyword>
<dbReference type="AlphaFoldDB" id="A0A182SMZ9"/>
<dbReference type="Proteomes" id="UP000075901">
    <property type="component" value="Unassembled WGS sequence"/>
</dbReference>
<proteinExistence type="predicted"/>
<reference evidence="3" key="1">
    <citation type="submission" date="2013-09" db="EMBL/GenBank/DDBJ databases">
        <title>The Genome Sequence of Anopheles maculatus species B.</title>
        <authorList>
            <consortium name="The Broad Institute Genomics Platform"/>
            <person name="Neafsey D.E."/>
            <person name="Besansky N."/>
            <person name="Howell P."/>
            <person name="Walton C."/>
            <person name="Young S.K."/>
            <person name="Zeng Q."/>
            <person name="Gargeya S."/>
            <person name="Fitzgerald M."/>
            <person name="Haas B."/>
            <person name="Abouelleil A."/>
            <person name="Allen A.W."/>
            <person name="Alvarado L."/>
            <person name="Arachchi H.M."/>
            <person name="Berlin A.M."/>
            <person name="Chapman S.B."/>
            <person name="Gainer-Dewar J."/>
            <person name="Goldberg J."/>
            <person name="Griggs A."/>
            <person name="Gujja S."/>
            <person name="Hansen M."/>
            <person name="Howarth C."/>
            <person name="Imamovic A."/>
            <person name="Ireland A."/>
            <person name="Larimer J."/>
            <person name="McCowan C."/>
            <person name="Murphy C."/>
            <person name="Pearson M."/>
            <person name="Poon T.W."/>
            <person name="Priest M."/>
            <person name="Roberts A."/>
            <person name="Saif S."/>
            <person name="Shea T."/>
            <person name="Sisk P."/>
            <person name="Sykes S."/>
            <person name="Wortman J."/>
            <person name="Nusbaum C."/>
            <person name="Birren B."/>
        </authorList>
    </citation>
    <scope>NUCLEOTIDE SEQUENCE [LARGE SCALE GENOMIC DNA]</scope>
    <source>
        <strain evidence="3">maculatus3</strain>
    </source>
</reference>
<feature type="compositionally biased region" description="Low complexity" evidence="1">
    <location>
        <begin position="11"/>
        <end position="37"/>
    </location>
</feature>
<evidence type="ECO:0000313" key="3">
    <source>
        <dbReference type="Proteomes" id="UP000075901"/>
    </source>
</evidence>
<evidence type="ECO:0000313" key="2">
    <source>
        <dbReference type="EnsemblMetazoa" id="AMAM009995-PA"/>
    </source>
</evidence>
<protein>
    <submittedName>
        <fullName evidence="2">Uncharacterized protein</fullName>
    </submittedName>
</protein>